<proteinExistence type="predicted"/>
<reference evidence="2" key="1">
    <citation type="submission" date="2021-06" db="EMBL/GenBank/DDBJ databases">
        <authorList>
            <person name="Kallberg Y."/>
            <person name="Tangrot J."/>
            <person name="Rosling A."/>
        </authorList>
    </citation>
    <scope>NUCLEOTIDE SEQUENCE</scope>
    <source>
        <strain evidence="2">FL130A</strain>
    </source>
</reference>
<protein>
    <submittedName>
        <fullName evidence="2">10263_t:CDS:1</fullName>
    </submittedName>
</protein>
<evidence type="ECO:0000256" key="1">
    <source>
        <dbReference type="SAM" id="Phobius"/>
    </source>
</evidence>
<dbReference type="EMBL" id="CAJVPS010044317">
    <property type="protein sequence ID" value="CAG8757304.1"/>
    <property type="molecule type" value="Genomic_DNA"/>
</dbReference>
<keyword evidence="3" id="KW-1185">Reference proteome</keyword>
<feature type="non-terminal residue" evidence="2">
    <location>
        <position position="1"/>
    </location>
</feature>
<dbReference type="AlphaFoldDB" id="A0A9N9J322"/>
<keyword evidence="1" id="KW-0812">Transmembrane</keyword>
<organism evidence="2 3">
    <name type="scientific">Ambispora leptoticha</name>
    <dbReference type="NCBI Taxonomy" id="144679"/>
    <lineage>
        <taxon>Eukaryota</taxon>
        <taxon>Fungi</taxon>
        <taxon>Fungi incertae sedis</taxon>
        <taxon>Mucoromycota</taxon>
        <taxon>Glomeromycotina</taxon>
        <taxon>Glomeromycetes</taxon>
        <taxon>Archaeosporales</taxon>
        <taxon>Ambisporaceae</taxon>
        <taxon>Ambispora</taxon>
    </lineage>
</organism>
<evidence type="ECO:0000313" key="2">
    <source>
        <dbReference type="EMBL" id="CAG8757304.1"/>
    </source>
</evidence>
<accession>A0A9N9J322</accession>
<name>A0A9N9J322_9GLOM</name>
<gene>
    <name evidence="2" type="ORF">ALEPTO_LOCUS13532</name>
</gene>
<comment type="caution">
    <text evidence="2">The sequence shown here is derived from an EMBL/GenBank/DDBJ whole genome shotgun (WGS) entry which is preliminary data.</text>
</comment>
<keyword evidence="1" id="KW-1133">Transmembrane helix</keyword>
<sequence>VMYGTTPFTMKVVCIFACAYFGYVLWIYFVQISLQGFFEDGLGGVYVL</sequence>
<keyword evidence="1" id="KW-0472">Membrane</keyword>
<dbReference type="Proteomes" id="UP000789508">
    <property type="component" value="Unassembled WGS sequence"/>
</dbReference>
<feature type="transmembrane region" description="Helical" evidence="1">
    <location>
        <begin position="12"/>
        <end position="29"/>
    </location>
</feature>
<evidence type="ECO:0000313" key="3">
    <source>
        <dbReference type="Proteomes" id="UP000789508"/>
    </source>
</evidence>